<dbReference type="PANTHER" id="PTHR33376:SF7">
    <property type="entry name" value="C4-DICARBOXYLATE-BINDING PROTEIN DCTB"/>
    <property type="match status" value="1"/>
</dbReference>
<reference evidence="4 5" key="1">
    <citation type="submission" date="2018-03" db="EMBL/GenBank/DDBJ databases">
        <title>Comparative analysis of microorganisms from saline springs in Andes Mountain Range, Colombia.</title>
        <authorList>
            <person name="Rubin E."/>
        </authorList>
    </citation>
    <scope>NUCLEOTIDE SEQUENCE [LARGE SCALE GENOMIC DNA]</scope>
    <source>
        <strain evidence="4 5">USBA 854</strain>
    </source>
</reference>
<proteinExistence type="inferred from homology"/>
<evidence type="ECO:0000256" key="1">
    <source>
        <dbReference type="ARBA" id="ARBA00009023"/>
    </source>
</evidence>
<gene>
    <name evidence="4" type="ORF">BCL64_10732</name>
</gene>
<accession>A0A2T0VMC4</accession>
<keyword evidence="5" id="KW-1185">Reference proteome</keyword>
<comment type="caution">
    <text evidence="4">The sequence shown here is derived from an EMBL/GenBank/DDBJ whole genome shotgun (WGS) entry which is preliminary data.</text>
</comment>
<dbReference type="Gene3D" id="3.40.190.170">
    <property type="entry name" value="Bacterial extracellular solute-binding protein, family 7"/>
    <property type="match status" value="1"/>
</dbReference>
<organism evidence="4 5">
    <name type="scientific">Halomonas ventosae</name>
    <dbReference type="NCBI Taxonomy" id="229007"/>
    <lineage>
        <taxon>Bacteria</taxon>
        <taxon>Pseudomonadati</taxon>
        <taxon>Pseudomonadota</taxon>
        <taxon>Gammaproteobacteria</taxon>
        <taxon>Oceanospirillales</taxon>
        <taxon>Halomonadaceae</taxon>
        <taxon>Halomonas</taxon>
    </lineage>
</organism>
<dbReference type="NCBIfam" id="NF037995">
    <property type="entry name" value="TRAP_S1"/>
    <property type="match status" value="1"/>
</dbReference>
<dbReference type="GO" id="GO:0015740">
    <property type="term" value="P:C4-dicarboxylate transport"/>
    <property type="evidence" value="ECO:0007669"/>
    <property type="project" value="TreeGrafter"/>
</dbReference>
<keyword evidence="3" id="KW-0732">Signal</keyword>
<dbReference type="PANTHER" id="PTHR33376">
    <property type="match status" value="1"/>
</dbReference>
<evidence type="ECO:0000313" key="4">
    <source>
        <dbReference type="EMBL" id="PRY71458.1"/>
    </source>
</evidence>
<keyword evidence="2" id="KW-0813">Transport</keyword>
<dbReference type="Proteomes" id="UP000239896">
    <property type="component" value="Unassembled WGS sequence"/>
</dbReference>
<comment type="similarity">
    <text evidence="1">Belongs to the bacterial solute-binding protein 7 family.</text>
</comment>
<dbReference type="Pfam" id="PF03480">
    <property type="entry name" value="DctP"/>
    <property type="match status" value="1"/>
</dbReference>
<sequence length="362" mass="38968">MDISFNDNSIHNTSTHNITIHNNNVSGDAMKPSLTPVVAGLALAAIAASSTASAQTVLRASHQFPGGQGDVRDEMVQMMADKVAKADVGLEIEVYPGQSLFKAREQWAALSRGRLDITALPLDYASGRHPEFSATLMPGLVRNHEHAQRLNDSEFMGMIKEVINEGGARVLADAWLAGGFASSQNCITSPESVDGQTFRAAGPAFEQMLEGAGASIASMPSSEIYTALQTGVLDAANTSSMSFVSYRIYEQVECLTEPGEHALWFMYEPILISEQSWEGLNEAQQQALTAAAEEAEAFFAAEAAGLDQQMVEVYEENGVEVVSMSEEDYDAWLEIAKETSYKNFAENVPNGQALIDAALAVE</sequence>
<evidence type="ECO:0000256" key="3">
    <source>
        <dbReference type="ARBA" id="ARBA00022729"/>
    </source>
</evidence>
<dbReference type="EMBL" id="PVTM01000007">
    <property type="protein sequence ID" value="PRY71458.1"/>
    <property type="molecule type" value="Genomic_DNA"/>
</dbReference>
<name>A0A2T0VMC4_9GAMM</name>
<evidence type="ECO:0000313" key="5">
    <source>
        <dbReference type="Proteomes" id="UP000239896"/>
    </source>
</evidence>
<dbReference type="InterPro" id="IPR018389">
    <property type="entry name" value="DctP_fam"/>
</dbReference>
<dbReference type="GO" id="GO:0055085">
    <property type="term" value="P:transmembrane transport"/>
    <property type="evidence" value="ECO:0007669"/>
    <property type="project" value="InterPro"/>
</dbReference>
<dbReference type="AlphaFoldDB" id="A0A2T0VMC4"/>
<evidence type="ECO:0000256" key="2">
    <source>
        <dbReference type="ARBA" id="ARBA00022448"/>
    </source>
</evidence>
<protein>
    <submittedName>
        <fullName evidence="4">TRAP-type C4-dicarboxylate transport system substrate-binding protein</fullName>
    </submittedName>
</protein>
<dbReference type="InterPro" id="IPR038404">
    <property type="entry name" value="TRAP_DctP_sf"/>
</dbReference>